<feature type="compositionally biased region" description="Basic and acidic residues" evidence="9">
    <location>
        <begin position="110"/>
        <end position="121"/>
    </location>
</feature>
<organism evidence="12 13">
    <name type="scientific">Ophiostoma piceae (strain UAMH 11346)</name>
    <name type="common">Sap stain fungus</name>
    <dbReference type="NCBI Taxonomy" id="1262450"/>
    <lineage>
        <taxon>Eukaryota</taxon>
        <taxon>Fungi</taxon>
        <taxon>Dikarya</taxon>
        <taxon>Ascomycota</taxon>
        <taxon>Pezizomycotina</taxon>
        <taxon>Sordariomycetes</taxon>
        <taxon>Sordariomycetidae</taxon>
        <taxon>Ophiostomatales</taxon>
        <taxon>Ophiostomataceae</taxon>
        <taxon>Ophiostoma</taxon>
    </lineage>
</organism>
<dbReference type="HOGENOM" id="CLU_050460_0_0_1"/>
<dbReference type="InterPro" id="IPR013083">
    <property type="entry name" value="Znf_RING/FYVE/PHD"/>
</dbReference>
<evidence type="ECO:0000256" key="1">
    <source>
        <dbReference type="ARBA" id="ARBA00003777"/>
    </source>
</evidence>
<keyword evidence="5 7" id="KW-0863">Zinc-finger</keyword>
<proteinExistence type="inferred from homology"/>
<evidence type="ECO:0000259" key="10">
    <source>
        <dbReference type="PROSITE" id="PS50089"/>
    </source>
</evidence>
<dbReference type="GO" id="GO:0003677">
    <property type="term" value="F:DNA binding"/>
    <property type="evidence" value="ECO:0007669"/>
    <property type="project" value="UniProtKB-UniRule"/>
</dbReference>
<accession>S3BVM1</accession>
<dbReference type="PROSITE" id="PS50103">
    <property type="entry name" value="ZF_C3H1"/>
    <property type="match status" value="1"/>
</dbReference>
<dbReference type="InterPro" id="IPR039971">
    <property type="entry name" value="CWC24-like"/>
</dbReference>
<feature type="compositionally biased region" description="Polar residues" evidence="9">
    <location>
        <begin position="80"/>
        <end position="94"/>
    </location>
</feature>
<dbReference type="SUPFAM" id="SSF57850">
    <property type="entry name" value="RING/U-box"/>
    <property type="match status" value="1"/>
</dbReference>
<dbReference type="InterPro" id="IPR017907">
    <property type="entry name" value="Znf_RING_CS"/>
</dbReference>
<comment type="similarity">
    <text evidence="2 8">Belongs to the CWC24 family.</text>
</comment>
<dbReference type="PANTHER" id="PTHR12930">
    <property type="entry name" value="ZINC FINGER PROTEIN 183"/>
    <property type="match status" value="1"/>
</dbReference>
<dbReference type="InterPro" id="IPR036855">
    <property type="entry name" value="Znf_CCCH_sf"/>
</dbReference>
<evidence type="ECO:0000256" key="6">
    <source>
        <dbReference type="ARBA" id="ARBA00022833"/>
    </source>
</evidence>
<dbReference type="OMA" id="ANFRKKP"/>
<dbReference type="PROSITE" id="PS50089">
    <property type="entry name" value="ZF_RING_2"/>
    <property type="match status" value="1"/>
</dbReference>
<comment type="function">
    <text evidence="1 8">Involved in pre-mRNA splicing.</text>
</comment>
<dbReference type="FunFam" id="3.30.40.10:FF:000045">
    <property type="entry name" value="RING finger protein 113A"/>
    <property type="match status" value="1"/>
</dbReference>
<evidence type="ECO:0000256" key="8">
    <source>
        <dbReference type="RuleBase" id="RU367110"/>
    </source>
</evidence>
<comment type="subcellular location">
    <subcellularLocation>
        <location evidence="8">Nucleus</location>
    </subcellularLocation>
</comment>
<dbReference type="STRING" id="1262450.S3BVM1"/>
<dbReference type="SMART" id="SM00184">
    <property type="entry name" value="RING"/>
    <property type="match status" value="1"/>
</dbReference>
<evidence type="ECO:0000256" key="2">
    <source>
        <dbReference type="ARBA" id="ARBA00009161"/>
    </source>
</evidence>
<keyword evidence="8" id="KW-0508">mRNA splicing</keyword>
<dbReference type="GO" id="GO:0008270">
    <property type="term" value="F:zinc ion binding"/>
    <property type="evidence" value="ECO:0007669"/>
    <property type="project" value="UniProtKB-KW"/>
</dbReference>
<dbReference type="AlphaFoldDB" id="S3BVM1"/>
<dbReference type="CDD" id="cd16539">
    <property type="entry name" value="RING-HC_RNF113A_B"/>
    <property type="match status" value="1"/>
</dbReference>
<evidence type="ECO:0000313" key="13">
    <source>
        <dbReference type="Proteomes" id="UP000016923"/>
    </source>
</evidence>
<sequence>MAEASTTDDTAAMPAPIAPVLFKARGKGKGKANMRKRSPSPPPARDSDSDSDSDGSSDGGARGTIRDTKRRRKNGAGVISASTDVPGKTTSKADWQQPAFVTDRKALLAESDSATKQEQKVDSGPVRKLNKDGVATGPAPTPGSSAMAGVPQRSVGPVKAPTNIRTVTVTDYSPDVCKDYKQTGFCGFGDNCKFLHMREDYKQGWQLDNEWEAVTKGKKNLGGTIVASAANRGKASKDEEEEDEDEQLLRDIPFACIICRESYKQPIVTRCGHYFCERCALTRYRRDPSCAACGVATTGVFNTAKRLTKLLDRKRQRAAKRRQEAIEAGEEPSSDEEAEDSD</sequence>
<keyword evidence="8" id="KW-0539">Nucleus</keyword>
<dbReference type="InterPro" id="IPR001841">
    <property type="entry name" value="Znf_RING"/>
</dbReference>
<gene>
    <name evidence="12" type="ORF">F503_03664</name>
</gene>
<dbReference type="SMART" id="SM00356">
    <property type="entry name" value="ZnF_C3H1"/>
    <property type="match status" value="1"/>
</dbReference>
<dbReference type="GO" id="GO:0006397">
    <property type="term" value="P:mRNA processing"/>
    <property type="evidence" value="ECO:0007669"/>
    <property type="project" value="UniProtKB-KW"/>
</dbReference>
<dbReference type="Proteomes" id="UP000016923">
    <property type="component" value="Unassembled WGS sequence"/>
</dbReference>
<keyword evidence="13" id="KW-1185">Reference proteome</keyword>
<protein>
    <recommendedName>
        <fullName evidence="8">Pre-mRNA-splicing factor CWC24</fullName>
    </recommendedName>
</protein>
<dbReference type="EMBL" id="KE148160">
    <property type="protein sequence ID" value="EPE04602.1"/>
    <property type="molecule type" value="Genomic_DNA"/>
</dbReference>
<dbReference type="Pfam" id="PF13923">
    <property type="entry name" value="zf-C3HC4_2"/>
    <property type="match status" value="1"/>
</dbReference>
<feature type="compositionally biased region" description="Basic residues" evidence="9">
    <location>
        <begin position="24"/>
        <end position="38"/>
    </location>
</feature>
<feature type="region of interest" description="Disordered" evidence="9">
    <location>
        <begin position="1"/>
        <end position="98"/>
    </location>
</feature>
<dbReference type="eggNOG" id="KOG1813">
    <property type="taxonomic scope" value="Eukaryota"/>
</dbReference>
<keyword evidence="6 7" id="KW-0862">Zinc</keyword>
<evidence type="ECO:0000256" key="4">
    <source>
        <dbReference type="ARBA" id="ARBA00022723"/>
    </source>
</evidence>
<dbReference type="Gene3D" id="4.10.1000.10">
    <property type="entry name" value="Zinc finger, CCCH-type"/>
    <property type="match status" value="1"/>
</dbReference>
<keyword evidence="4 7" id="KW-0479">Metal-binding</keyword>
<feature type="region of interest" description="Disordered" evidence="9">
    <location>
        <begin position="313"/>
        <end position="342"/>
    </location>
</feature>
<dbReference type="PANTHER" id="PTHR12930:SF0">
    <property type="entry name" value="RING FINGER PROTEIN 113B"/>
    <property type="match status" value="1"/>
</dbReference>
<keyword evidence="8" id="KW-0747">Spliceosome</keyword>
<evidence type="ECO:0000259" key="11">
    <source>
        <dbReference type="PROSITE" id="PS50103"/>
    </source>
</evidence>
<dbReference type="Pfam" id="PF00642">
    <property type="entry name" value="zf-CCCH"/>
    <property type="match status" value="1"/>
</dbReference>
<dbReference type="Gene3D" id="3.30.40.10">
    <property type="entry name" value="Zinc/RING finger domain, C3HC4 (zinc finger)"/>
    <property type="match status" value="1"/>
</dbReference>
<feature type="region of interest" description="Disordered" evidence="9">
    <location>
        <begin position="110"/>
        <end position="158"/>
    </location>
</feature>
<dbReference type="PROSITE" id="PS00518">
    <property type="entry name" value="ZF_RING_1"/>
    <property type="match status" value="1"/>
</dbReference>
<dbReference type="InterPro" id="IPR000571">
    <property type="entry name" value="Znf_CCCH"/>
</dbReference>
<keyword evidence="8" id="KW-0507">mRNA processing</keyword>
<dbReference type="GO" id="GO:0034247">
    <property type="term" value="P:snoRNA splicing"/>
    <property type="evidence" value="ECO:0007669"/>
    <property type="project" value="TreeGrafter"/>
</dbReference>
<evidence type="ECO:0000256" key="5">
    <source>
        <dbReference type="ARBA" id="ARBA00022771"/>
    </source>
</evidence>
<feature type="zinc finger region" description="C3H1-type" evidence="7">
    <location>
        <begin position="171"/>
        <end position="199"/>
    </location>
</feature>
<comment type="subunit">
    <text evidence="3 8">Associated with the spliceosome.</text>
</comment>
<reference evidence="12 13" key="1">
    <citation type="journal article" date="2013" name="BMC Genomics">
        <title>The genome and transcriptome of the pine saprophyte Ophiostoma piceae, and a comparison with the bark beetle-associated pine pathogen Grosmannia clavigera.</title>
        <authorList>
            <person name="Haridas S."/>
            <person name="Wang Y."/>
            <person name="Lim L."/>
            <person name="Massoumi Alamouti S."/>
            <person name="Jackman S."/>
            <person name="Docking R."/>
            <person name="Robertson G."/>
            <person name="Birol I."/>
            <person name="Bohlmann J."/>
            <person name="Breuil C."/>
        </authorList>
    </citation>
    <scope>NUCLEOTIDE SEQUENCE [LARGE SCALE GENOMIC DNA]</scope>
    <source>
        <strain evidence="12 13">UAMH 11346</strain>
    </source>
</reference>
<evidence type="ECO:0000256" key="9">
    <source>
        <dbReference type="SAM" id="MobiDB-lite"/>
    </source>
</evidence>
<name>S3BVM1_OPHP1</name>
<feature type="domain" description="C3H1-type" evidence="11">
    <location>
        <begin position="171"/>
        <end position="199"/>
    </location>
</feature>
<evidence type="ECO:0000256" key="7">
    <source>
        <dbReference type="PROSITE-ProRule" id="PRU00723"/>
    </source>
</evidence>
<evidence type="ECO:0000256" key="3">
    <source>
        <dbReference type="ARBA" id="ARBA00011524"/>
    </source>
</evidence>
<keyword evidence="8" id="KW-0238">DNA-binding</keyword>
<dbReference type="VEuPathDB" id="FungiDB:F503_03664"/>
<evidence type="ECO:0000313" key="12">
    <source>
        <dbReference type="EMBL" id="EPE04602.1"/>
    </source>
</evidence>
<dbReference type="OrthoDB" id="25761at2759"/>
<feature type="domain" description="RING-type" evidence="10">
    <location>
        <begin position="256"/>
        <end position="293"/>
    </location>
</feature>
<dbReference type="GO" id="GO:0005684">
    <property type="term" value="C:U2-type spliceosomal complex"/>
    <property type="evidence" value="ECO:0007669"/>
    <property type="project" value="TreeGrafter"/>
</dbReference>
<dbReference type="SUPFAM" id="SSF90229">
    <property type="entry name" value="CCCH zinc finger"/>
    <property type="match status" value="1"/>
</dbReference>
<feature type="compositionally biased region" description="Acidic residues" evidence="9">
    <location>
        <begin position="327"/>
        <end position="342"/>
    </location>
</feature>